<gene>
    <name evidence="1" type="ORF">MCHLO_08363</name>
</gene>
<evidence type="ECO:0000313" key="2">
    <source>
        <dbReference type="Proteomes" id="UP000815677"/>
    </source>
</evidence>
<dbReference type="InterPro" id="IPR036047">
    <property type="entry name" value="F-box-like_dom_sf"/>
</dbReference>
<evidence type="ECO:0008006" key="3">
    <source>
        <dbReference type="Google" id="ProtNLM"/>
    </source>
</evidence>
<protein>
    <recommendedName>
        <fullName evidence="3">F-box domain-containing protein</fullName>
    </recommendedName>
</protein>
<reference evidence="1" key="1">
    <citation type="submission" date="2014-09" db="EMBL/GenBank/DDBJ databases">
        <title>Genome sequence of the luminous mushroom Mycena chlorophos for searching fungal bioluminescence genes.</title>
        <authorList>
            <person name="Tanaka Y."/>
            <person name="Kasuga D."/>
            <person name="Oba Y."/>
            <person name="Hase S."/>
            <person name="Sato K."/>
            <person name="Oba Y."/>
            <person name="Sakakibara Y."/>
        </authorList>
    </citation>
    <scope>NUCLEOTIDE SEQUENCE</scope>
</reference>
<evidence type="ECO:0000313" key="1">
    <source>
        <dbReference type="EMBL" id="GAT51202.1"/>
    </source>
</evidence>
<dbReference type="Proteomes" id="UP000815677">
    <property type="component" value="Unassembled WGS sequence"/>
</dbReference>
<accession>A0ABQ0LL05</accession>
<dbReference type="EMBL" id="DF846995">
    <property type="protein sequence ID" value="GAT51202.1"/>
    <property type="molecule type" value="Genomic_DNA"/>
</dbReference>
<dbReference type="SUPFAM" id="SSF81383">
    <property type="entry name" value="F-box domain"/>
    <property type="match status" value="1"/>
</dbReference>
<name>A0ABQ0LL05_MYCCL</name>
<organism evidence="1 2">
    <name type="scientific">Mycena chlorophos</name>
    <name type="common">Agaric fungus</name>
    <name type="synonym">Agaricus chlorophos</name>
    <dbReference type="NCBI Taxonomy" id="658473"/>
    <lineage>
        <taxon>Eukaryota</taxon>
        <taxon>Fungi</taxon>
        <taxon>Dikarya</taxon>
        <taxon>Basidiomycota</taxon>
        <taxon>Agaricomycotina</taxon>
        <taxon>Agaricomycetes</taxon>
        <taxon>Agaricomycetidae</taxon>
        <taxon>Agaricales</taxon>
        <taxon>Marasmiineae</taxon>
        <taxon>Mycenaceae</taxon>
        <taxon>Mycena</taxon>
    </lineage>
</organism>
<sequence>MANIPAQFNVPVFTEQVQETVERELTTHEPAFTKFFTGLLFPTSGEPVFVEIPLRLGCREANSPYDLDVLWWLGVGGGPEASSVDQDATSLTLNYWPLDDPKPLKRSYTVFCVPQGLADLTTANASQPVNYLVNGLTDLSGRGWRGNLLVTRSAAHFGTKNKYEMGVTNMSERDILAIPINPPLIPSSRMSPFSELPLALLLDIIRQADWRDVVALSHTCKILRRTTKRCVAQCIASRIGRILLGPASECGLRIRIATPLLKLLDNTHAGIVGSIPLAILTLSHKEDHTTDINNLNILVPIQYAGVWYRFLIESLGFSWCVVDRLLTLTDQALRSPARRLRNEYRDHIRSFALFHRGDMTISISGTATRSLLPTLFAGRLTSQMNIITKNHIYCFYPKLTVEKKALPGWCTRSIPAYFQAHVVNAPPPLNGRVAVLPSSSSLDRPCGGECPRVWRLVQGLDGVGTFNFADEEGVTTIGQSTRLLWRLYTQPQLTVMIQSLPFDLEFLVINELIFASLLAYSAVSRRARDGVRHVLQHRTSRLLTRFDIPITSRGTLWSHLDAFYGGLTGSALLWVTQPHPTWFPADLNLVVGYGGTEPLNEMFSELGFLVETAPSRLPRVVPRPNVRAMLPYPEMSLWCPIVTYIQTPHGQTITVSESHEDSPVRLVLEAEHSLQAGVLTSTSLILLYPEHFLLGVSLLRSGGVERRSNRERSLEPTIVRARGLQIRTIFRTRYLAPCRRSTCPGLIRRLRGGRGVLVLKWSTASMHDQLGAAALNGFLDGRHALMWSWGVCENYLCEFHSQPRELRADGPFLEDSATNGHPKMTKIARIEAALKRHNPPFPHLFVALLFPTSAPSSALVSLPLDHHTTQYRTIDDLRVYSWIDARPLLAPRSPLFMEPNLVGGGVTFASSNARRVWVNGTFSIVVVLQCTAFSQRRNLLLFPATEDAGLSIHGDVLVICFEGPTIVHPSRIGEGVCCDKIRAYVSFSSTDVRAFSEICGRWWHTGVSMGNAETIPSYETPN</sequence>
<proteinExistence type="predicted"/>
<keyword evidence="2" id="KW-1185">Reference proteome</keyword>